<dbReference type="OrthoDB" id="7260935at2"/>
<dbReference type="NCBIfam" id="NF006489">
    <property type="entry name" value="PRK08913.1"/>
    <property type="match status" value="1"/>
</dbReference>
<dbReference type="Pfam" id="PF00700">
    <property type="entry name" value="Flagellin_C"/>
    <property type="match status" value="1"/>
</dbReference>
<dbReference type="GO" id="GO:0009288">
    <property type="term" value="C:bacterial-type flagellum"/>
    <property type="evidence" value="ECO:0007669"/>
    <property type="project" value="UniProtKB-SubCell"/>
</dbReference>
<gene>
    <name evidence="5" type="ORF">ANI02nite_29140</name>
</gene>
<feature type="domain" description="Flagellin C-terminal" evidence="4">
    <location>
        <begin position="284"/>
        <end position="359"/>
    </location>
</feature>
<dbReference type="InterPro" id="IPR001492">
    <property type="entry name" value="Flagellin"/>
</dbReference>
<dbReference type="Proteomes" id="UP000321635">
    <property type="component" value="Unassembled WGS sequence"/>
</dbReference>
<evidence type="ECO:0000313" key="5">
    <source>
        <dbReference type="EMBL" id="GEN61030.1"/>
    </source>
</evidence>
<dbReference type="PANTHER" id="PTHR42792:SF1">
    <property type="entry name" value="FLAGELLAR HOOK-ASSOCIATED PROTEIN 3"/>
    <property type="match status" value="1"/>
</dbReference>
<dbReference type="EMBL" id="BJYF01000023">
    <property type="protein sequence ID" value="GEN61030.1"/>
    <property type="molecule type" value="Genomic_DNA"/>
</dbReference>
<comment type="caution">
    <text evidence="5">The sequence shown here is derived from an EMBL/GenBank/DDBJ whole genome shotgun (WGS) entry which is preliminary data.</text>
</comment>
<proteinExistence type="inferred from homology"/>
<dbReference type="SUPFAM" id="SSF64518">
    <property type="entry name" value="Phase 1 flagellin"/>
    <property type="match status" value="1"/>
</dbReference>
<dbReference type="PANTHER" id="PTHR42792">
    <property type="entry name" value="FLAGELLIN"/>
    <property type="match status" value="1"/>
</dbReference>
<reference evidence="5 6" key="1">
    <citation type="submission" date="2019-07" db="EMBL/GenBank/DDBJ databases">
        <title>Whole genome shotgun sequence of Acetobacter nitrogenifigens NBRC 105050.</title>
        <authorList>
            <person name="Hosoyama A."/>
            <person name="Uohara A."/>
            <person name="Ohji S."/>
            <person name="Ichikawa N."/>
        </authorList>
    </citation>
    <scope>NUCLEOTIDE SEQUENCE [LARGE SCALE GENOMIC DNA]</scope>
    <source>
        <strain evidence="5 6">NBRC 105050</strain>
    </source>
</reference>
<dbReference type="InterPro" id="IPR046358">
    <property type="entry name" value="Flagellin_C"/>
</dbReference>
<keyword evidence="3" id="KW-0975">Bacterial flagellum</keyword>
<name>A0A511XDK0_9PROT</name>
<dbReference type="GO" id="GO:0005198">
    <property type="term" value="F:structural molecule activity"/>
    <property type="evidence" value="ECO:0007669"/>
    <property type="project" value="InterPro"/>
</dbReference>
<evidence type="ECO:0000259" key="4">
    <source>
        <dbReference type="Pfam" id="PF00700"/>
    </source>
</evidence>
<dbReference type="RefSeq" id="WP_026398562.1">
    <property type="nucleotide sequence ID" value="NZ_AUBI01000014.1"/>
</dbReference>
<comment type="subcellular location">
    <subcellularLocation>
        <location evidence="1">Bacterial flagellum</location>
    </subcellularLocation>
</comment>
<organism evidence="5 6">
    <name type="scientific">Acetobacter nitrogenifigens DSM 23921 = NBRC 105050</name>
    <dbReference type="NCBI Taxonomy" id="1120919"/>
    <lineage>
        <taxon>Bacteria</taxon>
        <taxon>Pseudomonadati</taxon>
        <taxon>Pseudomonadota</taxon>
        <taxon>Alphaproteobacteria</taxon>
        <taxon>Acetobacterales</taxon>
        <taxon>Acetobacteraceae</taxon>
        <taxon>Acetobacter</taxon>
    </lineage>
</organism>
<keyword evidence="6" id="KW-1185">Reference proteome</keyword>
<evidence type="ECO:0000256" key="1">
    <source>
        <dbReference type="ARBA" id="ARBA00004365"/>
    </source>
</evidence>
<sequence length="360" mass="36115">MSTTIGQYGASGTLYVLEQAISNLNTQEANLSGEASTGVTSTSYAGLGDNRSAALSLEPQITAVSAWQNSITTARGTLSTTQTALTQISSMVTTLQTNLLSLSGSLGQSELKSIVSTATSDLATLGTLLNTSSGSGYVFAGTDANDPPVTDPSGLSTSSLAQATSSVVSSLSSSSAASVLEQATALATGTGSNASYSVFSSALSVDGTSASSLQSSAVIGLNDTVSVGMIATQGSDATATSTGSPIRDLIRNLMVVASLGSADTSSTQFSDLISSLQTSTSSISTSLTNEEGTLGISQNSLSSQSTMLSTMSTMLNTQLDNAKSADLASVSVQTTAIQNQLEASYSLVASLKSMTLASYI</sequence>
<accession>A0A511XDK0</accession>
<evidence type="ECO:0000256" key="3">
    <source>
        <dbReference type="ARBA" id="ARBA00023143"/>
    </source>
</evidence>
<dbReference type="AlphaFoldDB" id="A0A511XDK0"/>
<evidence type="ECO:0000313" key="6">
    <source>
        <dbReference type="Proteomes" id="UP000321635"/>
    </source>
</evidence>
<dbReference type="Gene3D" id="1.20.1330.10">
    <property type="entry name" value="f41 fragment of flagellin, N-terminal domain"/>
    <property type="match status" value="1"/>
</dbReference>
<dbReference type="STRING" id="1120919.GCA_000429165_02984"/>
<comment type="similarity">
    <text evidence="2">Belongs to the bacterial flagellin family.</text>
</comment>
<evidence type="ECO:0000256" key="2">
    <source>
        <dbReference type="ARBA" id="ARBA00005709"/>
    </source>
</evidence>
<protein>
    <recommendedName>
        <fullName evidence="4">Flagellin C-terminal domain-containing protein</fullName>
    </recommendedName>
</protein>